<dbReference type="STRING" id="639282.DEFDS_1414"/>
<dbReference type="InterPro" id="IPR013543">
    <property type="entry name" value="Ca/CaM-dep_prot_kinase-assoc"/>
</dbReference>
<dbReference type="Proteomes" id="UP000001520">
    <property type="component" value="Chromosome"/>
</dbReference>
<evidence type="ECO:0000313" key="3">
    <source>
        <dbReference type="Proteomes" id="UP000001520"/>
    </source>
</evidence>
<dbReference type="EMBL" id="AP011529">
    <property type="protein sequence ID" value="BAI80875.1"/>
    <property type="molecule type" value="Genomic_DNA"/>
</dbReference>
<dbReference type="HOGENOM" id="CLU_000288_71_2_0"/>
<dbReference type="SUPFAM" id="SSF54427">
    <property type="entry name" value="NTF2-like"/>
    <property type="match status" value="1"/>
</dbReference>
<dbReference type="OrthoDB" id="67801at2"/>
<evidence type="ECO:0000259" key="1">
    <source>
        <dbReference type="Pfam" id="PF08332"/>
    </source>
</evidence>
<dbReference type="KEGG" id="ddf:DEFDS_1414"/>
<keyword evidence="3" id="KW-1185">Reference proteome</keyword>
<dbReference type="Pfam" id="PF08332">
    <property type="entry name" value="CaMKII_AD"/>
    <property type="match status" value="1"/>
</dbReference>
<gene>
    <name evidence="2" type="ordered locus">DEFDS_1414</name>
</gene>
<dbReference type="InterPro" id="IPR032710">
    <property type="entry name" value="NTF2-like_dom_sf"/>
</dbReference>
<name>D3PE52_DEFDS</name>
<dbReference type="GO" id="GO:0005516">
    <property type="term" value="F:calmodulin binding"/>
    <property type="evidence" value="ECO:0007669"/>
    <property type="project" value="InterPro"/>
</dbReference>
<dbReference type="eggNOG" id="COG4319">
    <property type="taxonomic scope" value="Bacteria"/>
</dbReference>
<feature type="domain" description="Calcium/calmodulin-dependent protein kinase II association-domain" evidence="1">
    <location>
        <begin position="3"/>
        <end position="125"/>
    </location>
</feature>
<reference evidence="2 3" key="1">
    <citation type="journal article" date="2010" name="DNA Res.">
        <title>Bacterial lifestyle in a deep-sea hydrothermal vent chimney revealed by the genome sequence of the thermophilic bacterium Deferribacter desulfuricans SSM1.</title>
        <authorList>
            <person name="Takaki Y."/>
            <person name="Shimamura S."/>
            <person name="Nakagawa S."/>
            <person name="Fukuhara Y."/>
            <person name="Horikawa H."/>
            <person name="Ankai A."/>
            <person name="Harada T."/>
            <person name="Hosoyama A."/>
            <person name="Oguchi A."/>
            <person name="Fukui S."/>
            <person name="Fujita N."/>
            <person name="Takami H."/>
            <person name="Takai K."/>
        </authorList>
    </citation>
    <scope>NUCLEOTIDE SEQUENCE [LARGE SCALE GENOMIC DNA]</scope>
    <source>
        <strain evidence="3">DSM 14783 / JCM 11476 / NBRC 101012 / SSM1</strain>
    </source>
</reference>
<dbReference type="AlphaFoldDB" id="D3PE52"/>
<accession>D3PE52</accession>
<dbReference type="GO" id="GO:0004683">
    <property type="term" value="F:calcium/calmodulin-dependent protein kinase activity"/>
    <property type="evidence" value="ECO:0007669"/>
    <property type="project" value="InterPro"/>
</dbReference>
<proteinExistence type="predicted"/>
<dbReference type="Gene3D" id="3.10.450.50">
    <property type="match status" value="1"/>
</dbReference>
<protein>
    <recommendedName>
        <fullName evidence="1">Calcium/calmodulin-dependent protein kinase II association-domain domain-containing protein</fullName>
    </recommendedName>
</protein>
<organism evidence="2 3">
    <name type="scientific">Deferribacter desulfuricans (strain DSM 14783 / JCM 11476 / NBRC 101012 / SSM1)</name>
    <dbReference type="NCBI Taxonomy" id="639282"/>
    <lineage>
        <taxon>Bacteria</taxon>
        <taxon>Pseudomonadati</taxon>
        <taxon>Deferribacterota</taxon>
        <taxon>Deferribacteres</taxon>
        <taxon>Deferribacterales</taxon>
        <taxon>Deferribacteraceae</taxon>
        <taxon>Deferribacter</taxon>
    </lineage>
</organism>
<dbReference type="RefSeq" id="WP_013008121.1">
    <property type="nucleotide sequence ID" value="NC_013939.1"/>
</dbReference>
<evidence type="ECO:0000313" key="2">
    <source>
        <dbReference type="EMBL" id="BAI80875.1"/>
    </source>
</evidence>
<sequence length="127" mass="14911">MNEKSLWKFLEKHLNAIYSGDFKTYEETSHKDLTLYEWFVAPHRIEGLSFHKFMMENNWASTHDGFNIHLTNKKAQVYNDTAILTYTLIISYKNEGKIEHKVVNETRVVIKFGNTLKVVHVHKSPGK</sequence>